<dbReference type="PANTHER" id="PTHR43557:SF2">
    <property type="entry name" value="RIESKE DOMAIN-CONTAINING PROTEIN-RELATED"/>
    <property type="match status" value="1"/>
</dbReference>
<dbReference type="AlphaFoldDB" id="A0A1X7DU27"/>
<evidence type="ECO:0000313" key="7">
    <source>
        <dbReference type="EMBL" id="SMF20970.1"/>
    </source>
</evidence>
<dbReference type="STRING" id="464029.SAMN02982989_5809"/>
<proteinExistence type="predicted"/>
<keyword evidence="4" id="KW-0560">Oxidoreductase</keyword>
<sequence length="429" mass="45751">MPPSSVWANPSSLSDRAYRIMQSDRETVVIVGAGQAGAWVAITLRSLDPGRRIVLIGDEAHPPYERPPLSKAILAGKAGIESAYIKPGNFYADNRIELMLNRRVRHINRDRSSLTLDDGSSMEYGTLVLATGCRPRMLAIQGADLPQVHTLRTIADVEKIAAWLKPEGKVVAIGAGFIGLEFASVAVEAGCSVTVVDAAPHAMGRVIDGSVAEVVAAGHQGRGVDFRFSTTIEKIEPDGDRAVVVLSTGARLPSDLVIVGIGAVPNTDLAETAGLACDDGIIVNAFGRTDDPKIFAVGDVTRHFNPLLGRSLRLESWQNAQNQGIAVAKAIAGTATPYADLPWFWSDQYDTNLQIIGAPTAWDRIVWRGAPESGKFTAIYMQGEKVVAGNSMNNARDIRFIKQLILNGTPVPDAALADPSTSLAQLAKG</sequence>
<dbReference type="GO" id="GO:0005737">
    <property type="term" value="C:cytoplasm"/>
    <property type="evidence" value="ECO:0007669"/>
    <property type="project" value="TreeGrafter"/>
</dbReference>
<evidence type="ECO:0000256" key="2">
    <source>
        <dbReference type="ARBA" id="ARBA00022630"/>
    </source>
</evidence>
<feature type="domain" description="FAD/NAD(P)-binding" evidence="5">
    <location>
        <begin position="27"/>
        <end position="324"/>
    </location>
</feature>
<dbReference type="GO" id="GO:0016651">
    <property type="term" value="F:oxidoreductase activity, acting on NAD(P)H"/>
    <property type="evidence" value="ECO:0007669"/>
    <property type="project" value="TreeGrafter"/>
</dbReference>
<evidence type="ECO:0000259" key="6">
    <source>
        <dbReference type="Pfam" id="PF14759"/>
    </source>
</evidence>
<dbReference type="InterPro" id="IPR050446">
    <property type="entry name" value="FAD-oxidoreductase/Apoptosis"/>
</dbReference>
<dbReference type="InterPro" id="IPR036188">
    <property type="entry name" value="FAD/NAD-bd_sf"/>
</dbReference>
<comment type="cofactor">
    <cofactor evidence="1">
        <name>FAD</name>
        <dbReference type="ChEBI" id="CHEBI:57692"/>
    </cofactor>
</comment>
<keyword evidence="2" id="KW-0285">Flavoprotein</keyword>
<protein>
    <submittedName>
        <fullName evidence="7">3-phenylpropionate/trans-cinnamate dioxygenase ferredoxin reductase subunit</fullName>
    </submittedName>
</protein>
<dbReference type="PANTHER" id="PTHR43557">
    <property type="entry name" value="APOPTOSIS-INDUCING FACTOR 1"/>
    <property type="match status" value="1"/>
</dbReference>
<evidence type="ECO:0000256" key="3">
    <source>
        <dbReference type="ARBA" id="ARBA00022827"/>
    </source>
</evidence>
<accession>A0A1X7DU27</accession>
<evidence type="ECO:0000256" key="4">
    <source>
        <dbReference type="ARBA" id="ARBA00023002"/>
    </source>
</evidence>
<gene>
    <name evidence="7" type="ORF">SAMN02982989_5809</name>
</gene>
<keyword evidence="3" id="KW-0274">FAD</keyword>
<name>A0A1X7DU27_9HYPH</name>
<dbReference type="InterPro" id="IPR023753">
    <property type="entry name" value="FAD/NAD-binding_dom"/>
</dbReference>
<feature type="domain" description="Reductase C-terminal" evidence="6">
    <location>
        <begin position="343"/>
        <end position="426"/>
    </location>
</feature>
<evidence type="ECO:0000259" key="5">
    <source>
        <dbReference type="Pfam" id="PF07992"/>
    </source>
</evidence>
<dbReference type="GO" id="GO:0051213">
    <property type="term" value="F:dioxygenase activity"/>
    <property type="evidence" value="ECO:0007669"/>
    <property type="project" value="UniProtKB-KW"/>
</dbReference>
<keyword evidence="7" id="KW-0223">Dioxygenase</keyword>
<dbReference type="PRINTS" id="PR00411">
    <property type="entry name" value="PNDRDTASEI"/>
</dbReference>
<dbReference type="SUPFAM" id="SSF51905">
    <property type="entry name" value="FAD/NAD(P)-binding domain"/>
    <property type="match status" value="1"/>
</dbReference>
<evidence type="ECO:0000313" key="8">
    <source>
        <dbReference type="Proteomes" id="UP000192903"/>
    </source>
</evidence>
<reference evidence="8" key="1">
    <citation type="submission" date="2017-04" db="EMBL/GenBank/DDBJ databases">
        <authorList>
            <person name="Varghese N."/>
            <person name="Submissions S."/>
        </authorList>
    </citation>
    <scope>NUCLEOTIDE SEQUENCE [LARGE SCALE GENOMIC DNA]</scope>
    <source>
        <strain evidence="8">B4P</strain>
    </source>
</reference>
<evidence type="ECO:0000256" key="1">
    <source>
        <dbReference type="ARBA" id="ARBA00001974"/>
    </source>
</evidence>
<keyword evidence="8" id="KW-1185">Reference proteome</keyword>
<dbReference type="InterPro" id="IPR016156">
    <property type="entry name" value="FAD/NAD-linked_Rdtase_dimer_sf"/>
</dbReference>
<dbReference type="Proteomes" id="UP000192903">
    <property type="component" value="Unassembled WGS sequence"/>
</dbReference>
<dbReference type="Gene3D" id="3.50.50.60">
    <property type="entry name" value="FAD/NAD(P)-binding domain"/>
    <property type="match status" value="2"/>
</dbReference>
<dbReference type="SUPFAM" id="SSF55424">
    <property type="entry name" value="FAD/NAD-linked reductases, dimerisation (C-terminal) domain"/>
    <property type="match status" value="1"/>
</dbReference>
<dbReference type="PRINTS" id="PR00368">
    <property type="entry name" value="FADPNR"/>
</dbReference>
<dbReference type="InterPro" id="IPR028202">
    <property type="entry name" value="Reductase_C"/>
</dbReference>
<dbReference type="Pfam" id="PF07992">
    <property type="entry name" value="Pyr_redox_2"/>
    <property type="match status" value="1"/>
</dbReference>
<dbReference type="RefSeq" id="WP_234811016.1">
    <property type="nucleotide sequence ID" value="NZ_FXAF01000003.1"/>
</dbReference>
<dbReference type="EMBL" id="FXAF01000003">
    <property type="protein sequence ID" value="SMF20970.1"/>
    <property type="molecule type" value="Genomic_DNA"/>
</dbReference>
<dbReference type="Pfam" id="PF14759">
    <property type="entry name" value="Reductase_C"/>
    <property type="match status" value="1"/>
</dbReference>
<organism evidence="7 8">
    <name type="scientific">Xaviernesmea oryzae</name>
    <dbReference type="NCBI Taxonomy" id="464029"/>
    <lineage>
        <taxon>Bacteria</taxon>
        <taxon>Pseudomonadati</taxon>
        <taxon>Pseudomonadota</taxon>
        <taxon>Alphaproteobacteria</taxon>
        <taxon>Hyphomicrobiales</taxon>
        <taxon>Rhizobiaceae</taxon>
        <taxon>Rhizobium/Agrobacterium group</taxon>
        <taxon>Xaviernesmea</taxon>
    </lineage>
</organism>
<dbReference type="Gene3D" id="3.30.390.30">
    <property type="match status" value="1"/>
</dbReference>